<dbReference type="GO" id="GO:0031640">
    <property type="term" value="P:killing of cells of another organism"/>
    <property type="evidence" value="ECO:0007669"/>
    <property type="project" value="UniProtKB-KW"/>
</dbReference>
<dbReference type="InterPro" id="IPR052784">
    <property type="entry name" value="Perforin-1_pore-forming"/>
</dbReference>
<dbReference type="PROSITE" id="PS00279">
    <property type="entry name" value="MACPF_1"/>
    <property type="match status" value="1"/>
</dbReference>
<keyword evidence="8" id="KW-0812">Transmembrane</keyword>
<dbReference type="AlphaFoldDB" id="A0A9N7V275"/>
<dbReference type="InterPro" id="IPR020864">
    <property type="entry name" value="MACPF"/>
</dbReference>
<proteinExistence type="inferred from homology"/>
<evidence type="ECO:0000259" key="9">
    <source>
        <dbReference type="PROSITE" id="PS51412"/>
    </source>
</evidence>
<comment type="similarity">
    <text evidence="3">Belongs to the complement C6/C7/C8/C9 family.</text>
</comment>
<dbReference type="GO" id="GO:0001771">
    <property type="term" value="P:immunological synapse formation"/>
    <property type="evidence" value="ECO:0007669"/>
    <property type="project" value="TreeGrafter"/>
</dbReference>
<dbReference type="PANTHER" id="PTHR46096">
    <property type="entry name" value="PERFORIN-1"/>
    <property type="match status" value="1"/>
</dbReference>
<evidence type="ECO:0000313" key="11">
    <source>
        <dbReference type="Proteomes" id="UP001153269"/>
    </source>
</evidence>
<feature type="transmembrane region" description="Helical" evidence="8">
    <location>
        <begin position="466"/>
        <end position="486"/>
    </location>
</feature>
<keyword evidence="6 8" id="KW-0472">Membrane</keyword>
<keyword evidence="11" id="KW-1185">Reference proteome</keyword>
<dbReference type="EMBL" id="CADEAL010002643">
    <property type="protein sequence ID" value="CAB1441415.1"/>
    <property type="molecule type" value="Genomic_DNA"/>
</dbReference>
<reference evidence="10" key="1">
    <citation type="submission" date="2020-03" db="EMBL/GenBank/DDBJ databases">
        <authorList>
            <person name="Weist P."/>
        </authorList>
    </citation>
    <scope>NUCLEOTIDE SEQUENCE</scope>
</reference>
<evidence type="ECO:0000256" key="6">
    <source>
        <dbReference type="ARBA" id="ARBA00023136"/>
    </source>
</evidence>
<gene>
    <name evidence="10" type="ORF">PLEPLA_LOCUS29189</name>
</gene>
<evidence type="ECO:0000256" key="8">
    <source>
        <dbReference type="SAM" id="Phobius"/>
    </source>
</evidence>
<dbReference type="SMART" id="SM00457">
    <property type="entry name" value="MACPF"/>
    <property type="match status" value="1"/>
</dbReference>
<feature type="domain" description="MACPF" evidence="9">
    <location>
        <begin position="1"/>
        <end position="323"/>
    </location>
</feature>
<comment type="caution">
    <text evidence="10">The sequence shown here is derived from an EMBL/GenBank/DDBJ whole genome shotgun (WGS) entry which is preliminary data.</text>
</comment>
<evidence type="ECO:0000256" key="7">
    <source>
        <dbReference type="ARBA" id="ARBA00023157"/>
    </source>
</evidence>
<sequence length="523" mass="59001">MKQTGTYAINVRAYLDDNHTCTLCPNRFQNGQIQKLPAAVLDWRPLSRCSKQLSSGLHHSVESLLRSSNSLVSNNWNVNLGLDNVVTAELGGSESELAKFANKQHSEGKTTFVTHELSCTFYSYRLADHPQLSTDFKKHLNRLSPSLNTSQDIVNYMRLIDTYGTHYIQQVQLGGKVKRITALRTCVAILNGYSEYEINNCLNSEVQMSLGLPSAKASFSYKCENFLKGRMSRSIGFYQAFMTRETEVIGGGKFISNILYQQDQSEAFRSWMNSLHDHPDVVSYAILPLHGLVEDPQISANLKSIVTLYITWHYMMDWHPPSKSCSPTHNLDRHCCPLRVGRGTFKLWNLRADGLNSDPFSRTDAYVKIRYHDHYQKADTIDNKNYPRSGLFTGGQLLPIHLPPFTKPLLVNVQATNTVMVMSDGDKSWLRVRQTKIWKLAKPEEIKGIVHQMDPEFSQMSGGEKAGIAFGVMGLMVLVVIGAVLVKRKRRGLPRLGMAKGYEEIRGEVGCDEAERETQQEDA</sequence>
<organism evidence="10 11">
    <name type="scientific">Pleuronectes platessa</name>
    <name type="common">European plaice</name>
    <dbReference type="NCBI Taxonomy" id="8262"/>
    <lineage>
        <taxon>Eukaryota</taxon>
        <taxon>Metazoa</taxon>
        <taxon>Chordata</taxon>
        <taxon>Craniata</taxon>
        <taxon>Vertebrata</taxon>
        <taxon>Euteleostomi</taxon>
        <taxon>Actinopterygii</taxon>
        <taxon>Neopterygii</taxon>
        <taxon>Teleostei</taxon>
        <taxon>Neoteleostei</taxon>
        <taxon>Acanthomorphata</taxon>
        <taxon>Carangaria</taxon>
        <taxon>Pleuronectiformes</taxon>
        <taxon>Pleuronectoidei</taxon>
        <taxon>Pleuronectidae</taxon>
        <taxon>Pleuronectes</taxon>
    </lineage>
</organism>
<evidence type="ECO:0000313" key="10">
    <source>
        <dbReference type="EMBL" id="CAB1441415.1"/>
    </source>
</evidence>
<dbReference type="PROSITE" id="PS51412">
    <property type="entry name" value="MACPF_2"/>
    <property type="match status" value="1"/>
</dbReference>
<keyword evidence="4" id="KW-0964">Secreted</keyword>
<name>A0A9N7V275_PLEPL</name>
<keyword evidence="7" id="KW-1015">Disulfide bond</keyword>
<accession>A0A9N7V275</accession>
<keyword evidence="8" id="KW-1133">Transmembrane helix</keyword>
<evidence type="ECO:0000256" key="1">
    <source>
        <dbReference type="ARBA" id="ARBA00004370"/>
    </source>
</evidence>
<evidence type="ECO:0000256" key="2">
    <source>
        <dbReference type="ARBA" id="ARBA00004613"/>
    </source>
</evidence>
<evidence type="ECO:0000256" key="3">
    <source>
        <dbReference type="ARBA" id="ARBA00009214"/>
    </source>
</evidence>
<protein>
    <recommendedName>
        <fullName evidence="9">MACPF domain-containing protein</fullName>
    </recommendedName>
</protein>
<dbReference type="InterPro" id="IPR020863">
    <property type="entry name" value="MACPF_CS"/>
</dbReference>
<dbReference type="GO" id="GO:0016020">
    <property type="term" value="C:membrane"/>
    <property type="evidence" value="ECO:0007669"/>
    <property type="project" value="UniProtKB-SubCell"/>
</dbReference>
<dbReference type="GO" id="GO:0005576">
    <property type="term" value="C:extracellular region"/>
    <property type="evidence" value="ECO:0007669"/>
    <property type="project" value="UniProtKB-SubCell"/>
</dbReference>
<dbReference type="Proteomes" id="UP001153269">
    <property type="component" value="Unassembled WGS sequence"/>
</dbReference>
<comment type="subcellular location">
    <subcellularLocation>
        <location evidence="1">Membrane</location>
    </subcellularLocation>
    <subcellularLocation>
        <location evidence="2">Secreted</location>
    </subcellularLocation>
</comment>
<evidence type="ECO:0000256" key="4">
    <source>
        <dbReference type="ARBA" id="ARBA00022525"/>
    </source>
</evidence>
<dbReference type="PANTHER" id="PTHR46096:SF1">
    <property type="entry name" value="PERFORIN 1.5"/>
    <property type="match status" value="1"/>
</dbReference>
<dbReference type="GO" id="GO:0022829">
    <property type="term" value="F:wide pore channel activity"/>
    <property type="evidence" value="ECO:0007669"/>
    <property type="project" value="TreeGrafter"/>
</dbReference>
<dbReference type="GO" id="GO:0051607">
    <property type="term" value="P:defense response to virus"/>
    <property type="evidence" value="ECO:0007669"/>
    <property type="project" value="TreeGrafter"/>
</dbReference>
<dbReference type="Pfam" id="PF01823">
    <property type="entry name" value="MACPF"/>
    <property type="match status" value="1"/>
</dbReference>
<dbReference type="GO" id="GO:0001913">
    <property type="term" value="P:T cell mediated cytotoxicity"/>
    <property type="evidence" value="ECO:0007669"/>
    <property type="project" value="TreeGrafter"/>
</dbReference>
<evidence type="ECO:0000256" key="5">
    <source>
        <dbReference type="ARBA" id="ARBA00022852"/>
    </source>
</evidence>
<keyword evidence="5" id="KW-0204">Cytolysis</keyword>